<dbReference type="OrthoDB" id="9805025at2"/>
<evidence type="ECO:0000313" key="4">
    <source>
        <dbReference type="Proteomes" id="UP000286268"/>
    </source>
</evidence>
<feature type="transmembrane region" description="Helical" evidence="1">
    <location>
        <begin position="134"/>
        <end position="155"/>
    </location>
</feature>
<dbReference type="InterPro" id="IPR006976">
    <property type="entry name" value="VanZ-like"/>
</dbReference>
<reference evidence="3 4" key="1">
    <citation type="submission" date="2018-01" db="EMBL/GenBank/DDBJ databases">
        <title>Genome Sequencing and Assembly of Anaerobacter polyendosporus strain CT4.</title>
        <authorList>
            <person name="Tachaapaikoon C."/>
            <person name="Sutheeworapong S."/>
            <person name="Jenjaroenpun P."/>
            <person name="Wongsurawat T."/>
            <person name="Nookeaw I."/>
            <person name="Cheawchanlertfa P."/>
            <person name="Kosugi A."/>
            <person name="Cheevadhanarak S."/>
            <person name="Ratanakhanokchai K."/>
        </authorList>
    </citation>
    <scope>NUCLEOTIDE SEQUENCE [LARGE SCALE GENOMIC DNA]</scope>
    <source>
        <strain evidence="3 4">CT4</strain>
    </source>
</reference>
<accession>A0A3R5QTY1</accession>
<feature type="transmembrane region" description="Helical" evidence="1">
    <location>
        <begin position="81"/>
        <end position="100"/>
    </location>
</feature>
<sequence length="227" mass="25998">MHEFRDYINDILKDIFTDSNSKKDIADEIEDHLNMLKQEFITKGFSEREAAKMAIKNFGEIKKIKKNYANTYNAFSRTTSILAATLFTMYMLMFIQVSFLRYRGLANFDTINLVPFKSIYFYLTNFNHINNSTWFSALFGPMIAFIPFGFLLPVIINKLKSVNIIVLISLAFATFIEVLQHITKLGVADIDDVMSAIIGSLFGYALLKLMVKLILNLKKLVSNLKLA</sequence>
<evidence type="ECO:0000259" key="2">
    <source>
        <dbReference type="Pfam" id="PF04892"/>
    </source>
</evidence>
<dbReference type="Proteomes" id="UP000286268">
    <property type="component" value="Chromosome"/>
</dbReference>
<keyword evidence="1" id="KW-1133">Transmembrane helix</keyword>
<feature type="domain" description="VanZ-like" evidence="2">
    <location>
        <begin position="87"/>
        <end position="210"/>
    </location>
</feature>
<proteinExistence type="predicted"/>
<keyword evidence="1" id="KW-0812">Transmembrane</keyword>
<dbReference type="PANTHER" id="PTHR36834:SF1">
    <property type="entry name" value="INTEGRAL MEMBRANE PROTEIN"/>
    <property type="match status" value="1"/>
</dbReference>
<keyword evidence="1" id="KW-0472">Membrane</keyword>
<organism evidence="3 4">
    <name type="scientific">Clostridium manihotivorum</name>
    <dbReference type="NCBI Taxonomy" id="2320868"/>
    <lineage>
        <taxon>Bacteria</taxon>
        <taxon>Bacillati</taxon>
        <taxon>Bacillota</taxon>
        <taxon>Clostridia</taxon>
        <taxon>Eubacteriales</taxon>
        <taxon>Clostridiaceae</taxon>
        <taxon>Clostridium</taxon>
    </lineage>
</organism>
<dbReference type="Pfam" id="PF04892">
    <property type="entry name" value="VanZ"/>
    <property type="match status" value="1"/>
</dbReference>
<protein>
    <recommendedName>
        <fullName evidence="2">VanZ-like domain-containing protein</fullName>
    </recommendedName>
</protein>
<dbReference type="InterPro" id="IPR047928">
    <property type="entry name" value="Perm_prefix_1"/>
</dbReference>
<keyword evidence="4" id="KW-1185">Reference proteome</keyword>
<dbReference type="PANTHER" id="PTHR36834">
    <property type="entry name" value="MEMBRANE PROTEIN-RELATED"/>
    <property type="match status" value="1"/>
</dbReference>
<dbReference type="InterPro" id="IPR053150">
    <property type="entry name" value="Teicoplanin_resist-assoc"/>
</dbReference>
<dbReference type="AlphaFoldDB" id="A0A3R5QTY1"/>
<dbReference type="NCBIfam" id="NF038403">
    <property type="entry name" value="perm_prefix_1"/>
    <property type="match status" value="1"/>
</dbReference>
<dbReference type="KEGG" id="cmah:C1I91_12760"/>
<dbReference type="EMBL" id="CP025746">
    <property type="protein sequence ID" value="QAA32440.1"/>
    <property type="molecule type" value="Genomic_DNA"/>
</dbReference>
<gene>
    <name evidence="3" type="ORF">C1I91_12760</name>
</gene>
<dbReference type="RefSeq" id="WP_128213228.1">
    <property type="nucleotide sequence ID" value="NZ_CP025746.1"/>
</dbReference>
<evidence type="ECO:0000313" key="3">
    <source>
        <dbReference type="EMBL" id="QAA32440.1"/>
    </source>
</evidence>
<feature type="transmembrane region" description="Helical" evidence="1">
    <location>
        <begin position="162"/>
        <end position="182"/>
    </location>
</feature>
<evidence type="ECO:0000256" key="1">
    <source>
        <dbReference type="SAM" id="Phobius"/>
    </source>
</evidence>
<feature type="transmembrane region" description="Helical" evidence="1">
    <location>
        <begin position="194"/>
        <end position="215"/>
    </location>
</feature>
<name>A0A3R5QTY1_9CLOT</name>